<sequence length="323" mass="37179">MKIALSLVLCFSLSVYATNKCLMNAEALELSKIYKTSTSASKSAEFIHLATALHHLSVTDDSTGEALNCSQHLWRALGQSLIREDQTIDKLKKSISSWHDVSQVRQILSKCQNADVAHRRFQNAFVTTNHYRLTWLELQNACVTYNPDMALVTLINRMRGDEMSGRLELVRNALFSSRYDHAKYKQFADYMMGEATRCAVLAITCLSIRYANATTPELAVFSMDNKQRLQEINETLEHGFESLREEFFEQQLDEDLREQQNLGIDSNLDIFEETDAMFNFLSNKYPFRGWAAIRFDSNDQWPADHAIWGSNDRYKKLLNYGEH</sequence>
<proteinExistence type="predicted"/>
<accession>A0A914WYB4</accession>
<keyword evidence="2" id="KW-1185">Reference proteome</keyword>
<feature type="chain" id="PRO_5037412670" evidence="1">
    <location>
        <begin position="18"/>
        <end position="323"/>
    </location>
</feature>
<reference evidence="3" key="1">
    <citation type="submission" date="2022-11" db="UniProtKB">
        <authorList>
            <consortium name="WormBaseParasite"/>
        </authorList>
    </citation>
    <scope>IDENTIFICATION</scope>
</reference>
<evidence type="ECO:0000313" key="3">
    <source>
        <dbReference type="WBParaSite" id="PSAMB.scaffold5567size11394.g26859.t1"/>
    </source>
</evidence>
<dbReference type="WBParaSite" id="PSAMB.scaffold5567size11394.g26859.t1">
    <property type="protein sequence ID" value="PSAMB.scaffold5567size11394.g26859.t1"/>
    <property type="gene ID" value="PSAMB.scaffold5567size11394.g26859"/>
</dbReference>
<dbReference type="Proteomes" id="UP000887566">
    <property type="component" value="Unplaced"/>
</dbReference>
<protein>
    <submittedName>
        <fullName evidence="3">Uncharacterized protein</fullName>
    </submittedName>
</protein>
<keyword evidence="1" id="KW-0732">Signal</keyword>
<name>A0A914WYB4_9BILA</name>
<evidence type="ECO:0000313" key="2">
    <source>
        <dbReference type="Proteomes" id="UP000887566"/>
    </source>
</evidence>
<feature type="signal peptide" evidence="1">
    <location>
        <begin position="1"/>
        <end position="17"/>
    </location>
</feature>
<organism evidence="2 3">
    <name type="scientific">Plectus sambesii</name>
    <dbReference type="NCBI Taxonomy" id="2011161"/>
    <lineage>
        <taxon>Eukaryota</taxon>
        <taxon>Metazoa</taxon>
        <taxon>Ecdysozoa</taxon>
        <taxon>Nematoda</taxon>
        <taxon>Chromadorea</taxon>
        <taxon>Plectida</taxon>
        <taxon>Plectina</taxon>
        <taxon>Plectoidea</taxon>
        <taxon>Plectidae</taxon>
        <taxon>Plectus</taxon>
    </lineage>
</organism>
<dbReference type="AlphaFoldDB" id="A0A914WYB4"/>
<evidence type="ECO:0000256" key="1">
    <source>
        <dbReference type="SAM" id="SignalP"/>
    </source>
</evidence>